<dbReference type="EMBL" id="DVFI01000054">
    <property type="protein sequence ID" value="HIQ62688.1"/>
    <property type="molecule type" value="Genomic_DNA"/>
</dbReference>
<dbReference type="Pfam" id="PF00156">
    <property type="entry name" value="Pribosyltran"/>
    <property type="match status" value="1"/>
</dbReference>
<evidence type="ECO:0000256" key="4">
    <source>
        <dbReference type="ARBA" id="ARBA00023163"/>
    </source>
</evidence>
<evidence type="ECO:0000259" key="7">
    <source>
        <dbReference type="Pfam" id="PF09182"/>
    </source>
</evidence>
<evidence type="ECO:0000256" key="5">
    <source>
        <dbReference type="ARBA" id="ARBA00049656"/>
    </source>
</evidence>
<dbReference type="Pfam" id="PF09182">
    <property type="entry name" value="PuR_N"/>
    <property type="match status" value="1"/>
</dbReference>
<dbReference type="InterPro" id="IPR010078">
    <property type="entry name" value="PurR_Bsub"/>
</dbReference>
<dbReference type="SUPFAM" id="SSF46785">
    <property type="entry name" value="Winged helix' DNA-binding domain"/>
    <property type="match status" value="1"/>
</dbReference>
<dbReference type="PANTHER" id="PTHR43864">
    <property type="entry name" value="HYPOXANTHINE/GUANINE PHOSPHORIBOSYLTRANSFERASE"/>
    <property type="match status" value="1"/>
</dbReference>
<accession>A0A9D1CIU0</accession>
<dbReference type="Proteomes" id="UP000886819">
    <property type="component" value="Unassembled WGS sequence"/>
</dbReference>
<dbReference type="CDD" id="cd06223">
    <property type="entry name" value="PRTases_typeI"/>
    <property type="match status" value="1"/>
</dbReference>
<dbReference type="GO" id="GO:0045892">
    <property type="term" value="P:negative regulation of DNA-templated transcription"/>
    <property type="evidence" value="ECO:0007669"/>
    <property type="project" value="InterPro"/>
</dbReference>
<dbReference type="InterPro" id="IPR029057">
    <property type="entry name" value="PRTase-like"/>
</dbReference>
<evidence type="ECO:0000256" key="3">
    <source>
        <dbReference type="ARBA" id="ARBA00023125"/>
    </source>
</evidence>
<dbReference type="InterPro" id="IPR036390">
    <property type="entry name" value="WH_DNA-bd_sf"/>
</dbReference>
<comment type="similarity">
    <text evidence="5">Belongs to the purine/pyrimidine phosphoribosyltransferase family. PurR subfamily.</text>
</comment>
<sequence>MEHIRRNERLAAMTRMLTETPNRSHALAAFCDAFGAAKSTVSEDLDIIRTALDRFSLGRLETLPGASGGVRYRPVMPRAEGYAAVLSLCERLSEPGRVLPGGLLYLADLIADPAVIGQMGRVLASEYFDAEPDFVLTMETQGIPLAMMTANALSVPVVIARRSSKAYEGPAVHISYLAGHQFKTMSLSRRLVKPGQRALLVDDVLRSGGTAGGMMDLMREFSAEVVGTAMLVGTEEACLRYAGAIKPLMVLEEADAQSGRAKLRPGDWLKV</sequence>
<dbReference type="Gene3D" id="3.40.50.2020">
    <property type="match status" value="1"/>
</dbReference>
<protein>
    <submittedName>
        <fullName evidence="8">Pur operon repressor</fullName>
    </submittedName>
</protein>
<evidence type="ECO:0000313" key="9">
    <source>
        <dbReference type="Proteomes" id="UP000886819"/>
    </source>
</evidence>
<feature type="domain" description="Bacterial purine repressor N-terminal" evidence="7">
    <location>
        <begin position="5"/>
        <end position="74"/>
    </location>
</feature>
<reference evidence="8" key="2">
    <citation type="journal article" date="2021" name="PeerJ">
        <title>Extensive microbial diversity within the chicken gut microbiome revealed by metagenomics and culture.</title>
        <authorList>
            <person name="Gilroy R."/>
            <person name="Ravi A."/>
            <person name="Getino M."/>
            <person name="Pursley I."/>
            <person name="Horton D.L."/>
            <person name="Alikhan N.F."/>
            <person name="Baker D."/>
            <person name="Gharbi K."/>
            <person name="Hall N."/>
            <person name="Watson M."/>
            <person name="Adriaenssens E.M."/>
            <person name="Foster-Nyarko E."/>
            <person name="Jarju S."/>
            <person name="Secka A."/>
            <person name="Antonio M."/>
            <person name="Oren A."/>
            <person name="Chaudhuri R.R."/>
            <person name="La Ragione R."/>
            <person name="Hildebrand F."/>
            <person name="Pallen M.J."/>
        </authorList>
    </citation>
    <scope>NUCLEOTIDE SEQUENCE</scope>
    <source>
        <strain evidence="8">ChiHile30-977</strain>
    </source>
</reference>
<proteinExistence type="inferred from homology"/>
<evidence type="ECO:0000256" key="1">
    <source>
        <dbReference type="ARBA" id="ARBA00011738"/>
    </source>
</evidence>
<dbReference type="GO" id="GO:0003677">
    <property type="term" value="F:DNA binding"/>
    <property type="evidence" value="ECO:0007669"/>
    <property type="project" value="UniProtKB-KW"/>
</dbReference>
<evidence type="ECO:0000259" key="6">
    <source>
        <dbReference type="Pfam" id="PF00156"/>
    </source>
</evidence>
<dbReference type="AlphaFoldDB" id="A0A9D1CIU0"/>
<keyword evidence="4" id="KW-0804">Transcription</keyword>
<feature type="domain" description="Phosphoribosyltransferase" evidence="6">
    <location>
        <begin position="124"/>
        <end position="233"/>
    </location>
</feature>
<gene>
    <name evidence="8" type="primary">purR</name>
    <name evidence="8" type="ORF">IAA66_03760</name>
</gene>
<evidence type="ECO:0000313" key="8">
    <source>
        <dbReference type="EMBL" id="HIQ62688.1"/>
    </source>
</evidence>
<dbReference type="NCBIfam" id="TIGR01743">
    <property type="entry name" value="purR_Bsub"/>
    <property type="match status" value="1"/>
</dbReference>
<name>A0A9D1CIU0_9FIRM</name>
<keyword evidence="2" id="KW-0805">Transcription regulation</keyword>
<dbReference type="SUPFAM" id="SSF53271">
    <property type="entry name" value="PRTase-like"/>
    <property type="match status" value="1"/>
</dbReference>
<reference evidence="8" key="1">
    <citation type="submission" date="2020-10" db="EMBL/GenBank/DDBJ databases">
        <authorList>
            <person name="Gilroy R."/>
        </authorList>
    </citation>
    <scope>NUCLEOTIDE SEQUENCE</scope>
    <source>
        <strain evidence="8">ChiHile30-977</strain>
    </source>
</reference>
<dbReference type="InterPro" id="IPR015265">
    <property type="entry name" value="PuR_N"/>
</dbReference>
<dbReference type="InterPro" id="IPR000836">
    <property type="entry name" value="PRTase_dom"/>
</dbReference>
<dbReference type="InterPro" id="IPR050118">
    <property type="entry name" value="Pur/Pyrimidine_PRTase"/>
</dbReference>
<comment type="caution">
    <text evidence="8">The sequence shown here is derived from an EMBL/GenBank/DDBJ whole genome shotgun (WGS) entry which is preliminary data.</text>
</comment>
<organism evidence="8 9">
    <name type="scientific">Candidatus Avichristensenella intestinipullorum</name>
    <dbReference type="NCBI Taxonomy" id="2840693"/>
    <lineage>
        <taxon>Bacteria</taxon>
        <taxon>Bacillati</taxon>
        <taxon>Bacillota</taxon>
        <taxon>Clostridia</taxon>
        <taxon>Candidatus Avichristensenella</taxon>
    </lineage>
</organism>
<evidence type="ECO:0000256" key="2">
    <source>
        <dbReference type="ARBA" id="ARBA00023015"/>
    </source>
</evidence>
<dbReference type="InterPro" id="IPR036388">
    <property type="entry name" value="WH-like_DNA-bd_sf"/>
</dbReference>
<dbReference type="GO" id="GO:0045982">
    <property type="term" value="P:negative regulation of purine nucleobase metabolic process"/>
    <property type="evidence" value="ECO:0007669"/>
    <property type="project" value="InterPro"/>
</dbReference>
<keyword evidence="3" id="KW-0238">DNA-binding</keyword>
<dbReference type="PANTHER" id="PTHR43864:SF2">
    <property type="entry name" value="PUR OPERON REPRESSOR"/>
    <property type="match status" value="1"/>
</dbReference>
<comment type="subunit">
    <text evidence="1">Homodimer.</text>
</comment>
<dbReference type="Gene3D" id="1.10.10.10">
    <property type="entry name" value="Winged helix-like DNA-binding domain superfamily/Winged helix DNA-binding domain"/>
    <property type="match status" value="1"/>
</dbReference>